<evidence type="ECO:0000313" key="4">
    <source>
        <dbReference type="Proteomes" id="UP000264605"/>
    </source>
</evidence>
<proteinExistence type="predicted"/>
<organism evidence="3 4">
    <name type="scientific">Pseudoalteromonas lipolytica</name>
    <dbReference type="NCBI Taxonomy" id="570156"/>
    <lineage>
        <taxon>Bacteria</taxon>
        <taxon>Pseudomonadati</taxon>
        <taxon>Pseudomonadota</taxon>
        <taxon>Gammaproteobacteria</taxon>
        <taxon>Alteromonadales</taxon>
        <taxon>Pseudoalteromonadaceae</taxon>
        <taxon>Pseudoalteromonas</taxon>
    </lineage>
</organism>
<gene>
    <name evidence="3" type="ORF">D0907_16630</name>
</gene>
<dbReference type="InterPro" id="IPR055214">
    <property type="entry name" value="PTP-NADK"/>
</dbReference>
<dbReference type="Proteomes" id="UP000264605">
    <property type="component" value="Plasmid unnamed1"/>
</dbReference>
<feature type="chain" id="PRO_5042275747" description="DSP-PTPase phosphatase fused to NAD+ Kinase domain-containing protein" evidence="1">
    <location>
        <begin position="20"/>
        <end position="172"/>
    </location>
</feature>
<evidence type="ECO:0000256" key="1">
    <source>
        <dbReference type="SAM" id="SignalP"/>
    </source>
</evidence>
<dbReference type="GeneID" id="99507108"/>
<accession>A0AAD0WE05</accession>
<protein>
    <recommendedName>
        <fullName evidence="2">DSP-PTPase phosphatase fused to NAD+ Kinase domain-containing protein</fullName>
    </recommendedName>
</protein>
<evidence type="ECO:0000313" key="3">
    <source>
        <dbReference type="EMBL" id="AXV66953.1"/>
    </source>
</evidence>
<name>A0AAD0WE05_9GAMM</name>
<dbReference type="EMBL" id="CP032091">
    <property type="protein sequence ID" value="AXV66953.1"/>
    <property type="molecule type" value="Genomic_DNA"/>
</dbReference>
<dbReference type="SUPFAM" id="SSF52799">
    <property type="entry name" value="(Phosphotyrosine protein) phosphatases II"/>
    <property type="match status" value="1"/>
</dbReference>
<keyword evidence="3" id="KW-0614">Plasmid</keyword>
<dbReference type="Pfam" id="PF22741">
    <property type="entry name" value="PTP-NADK"/>
    <property type="match status" value="1"/>
</dbReference>
<keyword evidence="1" id="KW-0732">Signal</keyword>
<reference evidence="3 4" key="1">
    <citation type="submission" date="2018-08" db="EMBL/GenBank/DDBJ databases">
        <title>Draft genome sequence of Pseudoalteromonas donghaensis HJ51.</title>
        <authorList>
            <person name="Oh J."/>
            <person name="Roh D."/>
        </authorList>
    </citation>
    <scope>NUCLEOTIDE SEQUENCE [LARGE SCALE GENOMIC DNA]</scope>
    <source>
        <strain evidence="3 4">HJ51</strain>
        <plasmid evidence="3 4">unnamed1</plasmid>
    </source>
</reference>
<feature type="domain" description="DSP-PTPase phosphatase fused to NAD+ Kinase" evidence="2">
    <location>
        <begin position="30"/>
        <end position="144"/>
    </location>
</feature>
<dbReference type="RefSeq" id="WP_075593237.1">
    <property type="nucleotide sequence ID" value="NZ_CP032091.1"/>
</dbReference>
<evidence type="ECO:0000259" key="2">
    <source>
        <dbReference type="Pfam" id="PF22741"/>
    </source>
</evidence>
<dbReference type="InterPro" id="IPR029021">
    <property type="entry name" value="Prot-tyrosine_phosphatase-like"/>
</dbReference>
<dbReference type="Gene3D" id="3.90.190.10">
    <property type="entry name" value="Protein tyrosine phosphatase superfamily"/>
    <property type="match status" value="1"/>
</dbReference>
<geneLocation type="plasmid" evidence="3 4">
    <name>unnamed1</name>
</geneLocation>
<dbReference type="CDD" id="cd14503">
    <property type="entry name" value="PTP-bact"/>
    <property type="match status" value="1"/>
</dbReference>
<dbReference type="KEGG" id="pdj:D0907_16630"/>
<sequence length="172" mass="18959">MNKLIHLALFALLSFSTIAAQTDVTQLDILNLKAQSESVYTSGQPSQTDFAKLKDVGLQTVINLRGDNETSWSEKELVSGLGMNYYHIPVRSKADITLENATKLQALLQTHQQETTLLHCASSNRVGALVALYHAVTLKKPIDEAIETGKQWGLKSLESVVRNKVKEEIGQP</sequence>
<feature type="signal peptide" evidence="1">
    <location>
        <begin position="1"/>
        <end position="19"/>
    </location>
</feature>
<dbReference type="AlphaFoldDB" id="A0AAD0WE05"/>